<dbReference type="AlphaFoldDB" id="A0A0X3AQ84"/>
<proteinExistence type="predicted"/>
<reference evidence="1 2" key="1">
    <citation type="submission" date="2016-01" db="EMBL/GenBank/DDBJ databases">
        <authorList>
            <person name="McClelland M."/>
            <person name="Jain A."/>
            <person name="Saraogi P."/>
            <person name="Mendelson R."/>
            <person name="Westerman R."/>
            <person name="SanMiguel P."/>
            <person name="Csonka L."/>
        </authorList>
    </citation>
    <scope>NUCLEOTIDE SEQUENCE [LARGE SCALE GENOMIC DNA]</scope>
    <source>
        <strain evidence="1 2">R-53146</strain>
    </source>
</reference>
<dbReference type="STRING" id="1586267.GCA_001418685_01382"/>
<keyword evidence="2" id="KW-1185">Reference proteome</keyword>
<evidence type="ECO:0000313" key="1">
    <source>
        <dbReference type="EMBL" id="CVK16522.1"/>
    </source>
</evidence>
<dbReference type="EMBL" id="FCOR01000008">
    <property type="protein sequence ID" value="CVK16522.1"/>
    <property type="molecule type" value="Genomic_DNA"/>
</dbReference>
<organism evidence="1 2">
    <name type="scientific">Apibacter mensalis</name>
    <dbReference type="NCBI Taxonomy" id="1586267"/>
    <lineage>
        <taxon>Bacteria</taxon>
        <taxon>Pseudomonadati</taxon>
        <taxon>Bacteroidota</taxon>
        <taxon>Flavobacteriia</taxon>
        <taxon>Flavobacteriales</taxon>
        <taxon>Weeksellaceae</taxon>
        <taxon>Apibacter</taxon>
    </lineage>
</organism>
<dbReference type="OrthoDB" id="1524821at2"/>
<dbReference type="RefSeq" id="WP_055425713.1">
    <property type="nucleotide sequence ID" value="NZ_FCOR01000008.1"/>
</dbReference>
<dbReference type="InterPro" id="IPR003772">
    <property type="entry name" value="YceD"/>
</dbReference>
<dbReference type="Proteomes" id="UP000182761">
    <property type="component" value="Unassembled WGS sequence"/>
</dbReference>
<protein>
    <submittedName>
        <fullName evidence="1">Uncharacterized ACR, COG1399</fullName>
    </submittedName>
</protein>
<sequence length="159" mass="18470">MERLRNYDILFSSLKLGVHSFKMSVEQPFFDLFDFKQEFKTPKVEVDVQINKHSSFLELEVKTEGVVILECDISGEEFEQTVKNEIKTLIKFGEIFDDTNEEILILPFGSHSVNVSQLIYECVLLSIPMKHVHPKYSEGYKDEHTDLLEKYGLSDEEGE</sequence>
<gene>
    <name evidence="1" type="ORF">Ga0061079_10822</name>
</gene>
<dbReference type="Pfam" id="PF02620">
    <property type="entry name" value="YceD"/>
    <property type="match status" value="1"/>
</dbReference>
<evidence type="ECO:0000313" key="2">
    <source>
        <dbReference type="Proteomes" id="UP000182761"/>
    </source>
</evidence>
<name>A0A0X3AQ84_9FLAO</name>
<accession>A0A0X3AQ84</accession>